<proteinExistence type="predicted"/>
<gene>
    <name evidence="3" type="ORF">MYCTH_2063330</name>
</gene>
<evidence type="ECO:0000313" key="3">
    <source>
        <dbReference type="EMBL" id="AEO58811.1"/>
    </source>
</evidence>
<dbReference type="KEGG" id="mtm:MYCTH_2063330"/>
<dbReference type="VEuPathDB" id="FungiDB:MYCTH_2063330"/>
<evidence type="ECO:0000256" key="1">
    <source>
        <dbReference type="SAM" id="MobiDB-lite"/>
    </source>
</evidence>
<feature type="region of interest" description="Disordered" evidence="1">
    <location>
        <begin position="96"/>
        <end position="140"/>
    </location>
</feature>
<evidence type="ECO:0000313" key="4">
    <source>
        <dbReference type="Proteomes" id="UP000007322"/>
    </source>
</evidence>
<organism evidence="3 4">
    <name type="scientific">Thermothelomyces thermophilus (strain ATCC 42464 / BCRC 31852 / DSM 1799)</name>
    <name type="common">Sporotrichum thermophile</name>
    <dbReference type="NCBI Taxonomy" id="573729"/>
    <lineage>
        <taxon>Eukaryota</taxon>
        <taxon>Fungi</taxon>
        <taxon>Dikarya</taxon>
        <taxon>Ascomycota</taxon>
        <taxon>Pezizomycotina</taxon>
        <taxon>Sordariomycetes</taxon>
        <taxon>Sordariomycetidae</taxon>
        <taxon>Sordariales</taxon>
        <taxon>Chaetomiaceae</taxon>
        <taxon>Thermothelomyces</taxon>
    </lineage>
</organism>
<reference evidence="3 4" key="1">
    <citation type="journal article" date="2011" name="Nat. Biotechnol.">
        <title>Comparative genomic analysis of the thermophilic biomass-degrading fungi Myceliophthora thermophila and Thielavia terrestris.</title>
        <authorList>
            <person name="Berka R.M."/>
            <person name="Grigoriev I.V."/>
            <person name="Otillar R."/>
            <person name="Salamov A."/>
            <person name="Grimwood J."/>
            <person name="Reid I."/>
            <person name="Ishmael N."/>
            <person name="John T."/>
            <person name="Darmond C."/>
            <person name="Moisan M.-C."/>
            <person name="Henrissat B."/>
            <person name="Coutinho P.M."/>
            <person name="Lombard V."/>
            <person name="Natvig D.O."/>
            <person name="Lindquist E."/>
            <person name="Schmutz J."/>
            <person name="Lucas S."/>
            <person name="Harris P."/>
            <person name="Powlowski J."/>
            <person name="Bellemare A."/>
            <person name="Taylor D."/>
            <person name="Butler G."/>
            <person name="de Vries R.P."/>
            <person name="Allijn I.E."/>
            <person name="van den Brink J."/>
            <person name="Ushinsky S."/>
            <person name="Storms R."/>
            <person name="Powell A.J."/>
            <person name="Paulsen I.T."/>
            <person name="Elbourne L.D.H."/>
            <person name="Baker S.E."/>
            <person name="Magnuson J."/>
            <person name="LaBoissiere S."/>
            <person name="Clutterbuck A.J."/>
            <person name="Martinez D."/>
            <person name="Wogulis M."/>
            <person name="de Leon A.L."/>
            <person name="Rey M.W."/>
            <person name="Tsang A."/>
        </authorList>
    </citation>
    <scope>NUCLEOTIDE SEQUENCE [LARGE SCALE GENOMIC DNA]</scope>
    <source>
        <strain evidence="4">ATCC 42464 / BCRC 31852 / DSM 1799</strain>
    </source>
</reference>
<dbReference type="OMA" id="KKREWTM"/>
<feature type="compositionally biased region" description="Basic and acidic residues" evidence="1">
    <location>
        <begin position="96"/>
        <end position="107"/>
    </location>
</feature>
<dbReference type="HOGENOM" id="CLU_121070_0_0_1"/>
<evidence type="ECO:0000256" key="2">
    <source>
        <dbReference type="SAM" id="Phobius"/>
    </source>
</evidence>
<dbReference type="AlphaFoldDB" id="G2QHF1"/>
<keyword evidence="4" id="KW-1185">Reference proteome</keyword>
<sequence>MADIDTFPLAADGSDGSDGAFDGSDAGAAGPSTGGVVLSRGALIAIIVVVVMVAILGIATSVLFFIAKKREWTVRETIRRSARKVVTVMTPGRTEFPKSVKEGHSRLADVPPTPKITPEHLDLEKGLEQPKRKRANFSRK</sequence>
<keyword evidence="2" id="KW-1133">Transmembrane helix</keyword>
<feature type="compositionally biased region" description="Basic residues" evidence="1">
    <location>
        <begin position="131"/>
        <end position="140"/>
    </location>
</feature>
<protein>
    <submittedName>
        <fullName evidence="3">Uncharacterized protein</fullName>
    </submittedName>
</protein>
<feature type="compositionally biased region" description="Basic and acidic residues" evidence="1">
    <location>
        <begin position="117"/>
        <end position="130"/>
    </location>
</feature>
<feature type="transmembrane region" description="Helical" evidence="2">
    <location>
        <begin position="42"/>
        <end position="66"/>
    </location>
</feature>
<accession>G2QHF1</accession>
<keyword evidence="2" id="KW-0472">Membrane</keyword>
<dbReference type="eggNOG" id="ENOG502T00Z">
    <property type="taxonomic scope" value="Eukaryota"/>
</dbReference>
<dbReference type="EMBL" id="CP003005">
    <property type="protein sequence ID" value="AEO58811.1"/>
    <property type="molecule type" value="Genomic_DNA"/>
</dbReference>
<dbReference type="Proteomes" id="UP000007322">
    <property type="component" value="Chromosome 4"/>
</dbReference>
<name>G2QHF1_THET4</name>
<dbReference type="RefSeq" id="XP_003664056.1">
    <property type="nucleotide sequence ID" value="XM_003664008.1"/>
</dbReference>
<dbReference type="OrthoDB" id="5425637at2759"/>
<keyword evidence="2" id="KW-0812">Transmembrane</keyword>
<dbReference type="GeneID" id="11513609"/>
<dbReference type="InParanoid" id="G2QHF1"/>